<name>A0A162D502_9BACI</name>
<comment type="caution">
    <text evidence="2">The sequence shown here is derived from an EMBL/GenBank/DDBJ whole genome shotgun (WGS) entry which is preliminary data.</text>
</comment>
<evidence type="ECO:0008006" key="4">
    <source>
        <dbReference type="Google" id="ProtNLM"/>
    </source>
</evidence>
<dbReference type="EMBL" id="LTAO01000034">
    <property type="protein sequence ID" value="KYG28117.1"/>
    <property type="molecule type" value="Genomic_DNA"/>
</dbReference>
<accession>A0A162D502</accession>
<protein>
    <recommendedName>
        <fullName evidence="4">DUF3955 domain-containing protein</fullName>
    </recommendedName>
</protein>
<gene>
    <name evidence="2" type="ORF">AZF04_09445</name>
</gene>
<keyword evidence="1" id="KW-0472">Membrane</keyword>
<dbReference type="Proteomes" id="UP000075806">
    <property type="component" value="Unassembled WGS sequence"/>
</dbReference>
<feature type="transmembrane region" description="Helical" evidence="1">
    <location>
        <begin position="7"/>
        <end position="25"/>
    </location>
</feature>
<keyword evidence="1" id="KW-0812">Transmembrane</keyword>
<sequence>MDRMFKCFAIGLILIFVIQVLHFFAVLSDTTFIRNGEVVASPINFTYFIIPTIFFSSGIIIFYLSDKSSFKSFFSKLIP</sequence>
<dbReference type="RefSeq" id="WP_061949541.1">
    <property type="nucleotide sequence ID" value="NZ_LTAO01000034.1"/>
</dbReference>
<evidence type="ECO:0000313" key="3">
    <source>
        <dbReference type="Proteomes" id="UP000075806"/>
    </source>
</evidence>
<evidence type="ECO:0000313" key="2">
    <source>
        <dbReference type="EMBL" id="KYG28117.1"/>
    </source>
</evidence>
<proteinExistence type="predicted"/>
<feature type="transmembrane region" description="Helical" evidence="1">
    <location>
        <begin position="45"/>
        <end position="64"/>
    </location>
</feature>
<organism evidence="2 3">
    <name type="scientific">Alkalihalobacillus trypoxylicola</name>
    <dbReference type="NCBI Taxonomy" id="519424"/>
    <lineage>
        <taxon>Bacteria</taxon>
        <taxon>Bacillati</taxon>
        <taxon>Bacillota</taxon>
        <taxon>Bacilli</taxon>
        <taxon>Bacillales</taxon>
        <taxon>Bacillaceae</taxon>
        <taxon>Alkalihalobacillus</taxon>
    </lineage>
</organism>
<dbReference type="AlphaFoldDB" id="A0A162D502"/>
<keyword evidence="3" id="KW-1185">Reference proteome</keyword>
<keyword evidence="1" id="KW-1133">Transmembrane helix</keyword>
<evidence type="ECO:0000256" key="1">
    <source>
        <dbReference type="SAM" id="Phobius"/>
    </source>
</evidence>
<reference evidence="2" key="1">
    <citation type="submission" date="2016-02" db="EMBL/GenBank/DDBJ databases">
        <title>Genome sequence of Bacillus trypoxylicola KCTC 13244(T).</title>
        <authorList>
            <person name="Jeong H."/>
            <person name="Park S.-H."/>
            <person name="Choi S.-K."/>
        </authorList>
    </citation>
    <scope>NUCLEOTIDE SEQUENCE [LARGE SCALE GENOMIC DNA]</scope>
    <source>
        <strain evidence="2">KCTC 13244</strain>
    </source>
</reference>